<feature type="compositionally biased region" description="Basic and acidic residues" evidence="2">
    <location>
        <begin position="845"/>
        <end position="864"/>
    </location>
</feature>
<feature type="region of interest" description="Disordered" evidence="2">
    <location>
        <begin position="174"/>
        <end position="273"/>
    </location>
</feature>
<dbReference type="Pfam" id="PF00226">
    <property type="entry name" value="DnaJ"/>
    <property type="match status" value="1"/>
</dbReference>
<feature type="domain" description="J" evidence="3">
    <location>
        <begin position="12"/>
        <end position="74"/>
    </location>
</feature>
<evidence type="ECO:0000256" key="2">
    <source>
        <dbReference type="SAM" id="MobiDB-lite"/>
    </source>
</evidence>
<evidence type="ECO:0000256" key="1">
    <source>
        <dbReference type="ARBA" id="ARBA00023186"/>
    </source>
</evidence>
<dbReference type="PANTHER" id="PTHR44145">
    <property type="entry name" value="DNAJ HOMOLOG SUBFAMILY A MEMBER 3, MITOCHONDRIAL"/>
    <property type="match status" value="1"/>
</dbReference>
<proteinExistence type="predicted"/>
<feature type="compositionally biased region" description="Basic and acidic residues" evidence="2">
    <location>
        <begin position="588"/>
        <end position="609"/>
    </location>
</feature>
<organism evidence="4 5">
    <name type="scientific">Toxoplasma gondii p89</name>
    <dbReference type="NCBI Taxonomy" id="943119"/>
    <lineage>
        <taxon>Eukaryota</taxon>
        <taxon>Sar</taxon>
        <taxon>Alveolata</taxon>
        <taxon>Apicomplexa</taxon>
        <taxon>Conoidasida</taxon>
        <taxon>Coccidia</taxon>
        <taxon>Eucoccidiorida</taxon>
        <taxon>Eimeriorina</taxon>
        <taxon>Sarcocystidae</taxon>
        <taxon>Toxoplasma</taxon>
    </lineage>
</organism>
<dbReference type="Proteomes" id="UP000028828">
    <property type="component" value="Unassembled WGS sequence"/>
</dbReference>
<accession>A0A086JG23</accession>
<feature type="compositionally biased region" description="Basic and acidic residues" evidence="2">
    <location>
        <begin position="527"/>
        <end position="537"/>
    </location>
</feature>
<feature type="compositionally biased region" description="Basic and acidic residues" evidence="2">
    <location>
        <begin position="635"/>
        <end position="663"/>
    </location>
</feature>
<feature type="compositionally biased region" description="Acidic residues" evidence="2">
    <location>
        <begin position="769"/>
        <end position="785"/>
    </location>
</feature>
<evidence type="ECO:0000259" key="3">
    <source>
        <dbReference type="PROSITE" id="PS50076"/>
    </source>
</evidence>
<dbReference type="VEuPathDB" id="ToxoDB:TGP89_290880"/>
<dbReference type="OrthoDB" id="10250354at2759"/>
<feature type="compositionally biased region" description="Polar residues" evidence="2">
    <location>
        <begin position="453"/>
        <end position="464"/>
    </location>
</feature>
<dbReference type="PANTHER" id="PTHR44145:SF3">
    <property type="entry name" value="DNAJ HOMOLOG SUBFAMILY A MEMBER 3, MITOCHONDRIAL"/>
    <property type="match status" value="1"/>
</dbReference>
<dbReference type="InterPro" id="IPR036869">
    <property type="entry name" value="J_dom_sf"/>
</dbReference>
<dbReference type="CDD" id="cd06257">
    <property type="entry name" value="DnaJ"/>
    <property type="match status" value="1"/>
</dbReference>
<dbReference type="SUPFAM" id="SSF46565">
    <property type="entry name" value="Chaperone J-domain"/>
    <property type="match status" value="1"/>
</dbReference>
<reference evidence="4 5" key="1">
    <citation type="submission" date="2014-03" db="EMBL/GenBank/DDBJ databases">
        <authorList>
            <person name="Sibley D."/>
            <person name="Venepally P."/>
            <person name="Karamycheva S."/>
            <person name="Hadjithomas M."/>
            <person name="Khan A."/>
            <person name="Brunk B."/>
            <person name="Roos D."/>
            <person name="Caler E."/>
            <person name="Lorenzi H."/>
        </authorList>
    </citation>
    <scope>NUCLEOTIDE SEQUENCE [LARGE SCALE GENOMIC DNA]</scope>
    <source>
        <strain evidence="5">p89</strain>
    </source>
</reference>
<sequence length="965" mass="108820">MAGHGLARRFVDCYKVLGLHPTCTDAEIKKKFAELAKQLHPDSGSASQCRDKFQAVTEAYKQLSANRREYDALYEAHAGLGSRDGFSTLSGKQAKREKPEAGSFFYPEGDAKGGEAFYYDSAFWEALHAQRAYGRRGGLWTTRPEPPRGNRAFWRSLDEEDCFFDFEDDWKHGRNSYASRQGGRPRREKGRGSPGKPESGQGLWGDRESEKRRKSREASEGAEEGEGAFFSRRRERGQCQEAESGGERSCRGPKGASMPERERGMRWKARRGSSVFEDDLYGDAFAAESEFDPDERHGDRDGFFGPRRGSASMRRDKDLQGSRGKGGRMHPGAVRRWQQWREVDVCVMEDDDGREERRRQEKKQREKSRRDRRERETGEDTGTDRPCGDARRNEREKNEKDRRRSPRASAATEGEEAEYRSRRTGMRKGGQRCERQDERQETRSGACDRSEDCANSGTPKGETNNAEDEGLGGDEHSREETGGDRNHGVDTPASEADDADVEQTESRKSRRDGNAHVAFSENDAEQEELRDAEKGTELESIQETGGLKSKADEATTRGGRPNQSTSRNQPERVAGSGAYGESFAELEEQGRDAQDADISKVELEERACRVESAGSEEGGEYAWSRGPGRQWQDTPHYESTRGNVCREKVSSCSDVAEKEEGTETPRVVNGSESPEQEGERGSFETAGGVRHRASVEGEGPCVTGGVEFREDENDTGERLFVGGHFDVYEDGGLGRSYTDGRRKRRSRKAFFDSDSEDEETVFRRRQGDGDEGCGGEEDDSSSEDDVIGRSSWRNSRREAPLGDGDSADDGEGGGRTRYHSAGDDDEGVRLGNQKDRTRPWSQGRFRREFEEHKSEKERRGDRRRSGLKEVDVYTLASTLRKKGKHQVLPRLTYTDRSGNGNRVEGILFLDETPIRDWLKTYGDRGRVYGIYRDGAFLYSLEWKKKKHWGKVAEHARYCDASRMTD</sequence>
<dbReference type="InterPro" id="IPR051938">
    <property type="entry name" value="Apopto_cytoskel_mod"/>
</dbReference>
<feature type="compositionally biased region" description="Basic and acidic residues" evidence="2">
    <location>
        <begin position="473"/>
        <end position="488"/>
    </location>
</feature>
<feature type="compositionally biased region" description="Basic and acidic residues" evidence="2">
    <location>
        <begin position="431"/>
        <end position="452"/>
    </location>
</feature>
<name>A0A086JG23_TOXGO</name>
<comment type="caution">
    <text evidence="4">The sequence shown here is derived from an EMBL/GenBank/DDBJ whole genome shotgun (WGS) entry which is preliminary data.</text>
</comment>
<feature type="region of interest" description="Disordered" evidence="2">
    <location>
        <begin position="287"/>
        <end position="864"/>
    </location>
</feature>
<protein>
    <submittedName>
        <fullName evidence="4">DnaJ domain-containing protein</fullName>
    </submittedName>
</protein>
<dbReference type="Gene3D" id="1.10.287.110">
    <property type="entry name" value="DnaJ domain"/>
    <property type="match status" value="1"/>
</dbReference>
<feature type="compositionally biased region" description="Basic and acidic residues" evidence="2">
    <location>
        <begin position="368"/>
        <end position="402"/>
    </location>
</feature>
<keyword evidence="1" id="KW-0143">Chaperone</keyword>
<dbReference type="PRINTS" id="PR00625">
    <property type="entry name" value="JDOMAIN"/>
</dbReference>
<dbReference type="InterPro" id="IPR001623">
    <property type="entry name" value="DnaJ_domain"/>
</dbReference>
<dbReference type="EMBL" id="AEYI02001992">
    <property type="protein sequence ID" value="KFG31091.1"/>
    <property type="molecule type" value="Genomic_DNA"/>
</dbReference>
<dbReference type="SMART" id="SM00271">
    <property type="entry name" value="DnaJ"/>
    <property type="match status" value="1"/>
</dbReference>
<gene>
    <name evidence="4" type="ORF">TGP89_290880</name>
</gene>
<dbReference type="PROSITE" id="PS50076">
    <property type="entry name" value="DNAJ_2"/>
    <property type="match status" value="1"/>
</dbReference>
<feature type="compositionally biased region" description="Basic and acidic residues" evidence="2">
    <location>
        <begin position="205"/>
        <end position="219"/>
    </location>
</feature>
<evidence type="ECO:0000313" key="5">
    <source>
        <dbReference type="Proteomes" id="UP000028828"/>
    </source>
</evidence>
<feature type="compositionally biased region" description="Basic and acidic residues" evidence="2">
    <location>
        <begin position="504"/>
        <end position="514"/>
    </location>
</feature>
<evidence type="ECO:0000313" key="4">
    <source>
        <dbReference type="EMBL" id="KFG31091.1"/>
    </source>
</evidence>
<dbReference type="AlphaFoldDB" id="A0A086JG23"/>